<comment type="caution">
    <text evidence="2">The sequence shown here is derived from an EMBL/GenBank/DDBJ whole genome shotgun (WGS) entry which is preliminary data.</text>
</comment>
<feature type="compositionally biased region" description="Polar residues" evidence="1">
    <location>
        <begin position="1"/>
        <end position="19"/>
    </location>
</feature>
<name>A0A409Y5N8_9AGAR</name>
<reference evidence="2 3" key="1">
    <citation type="journal article" date="2018" name="Evol. Lett.">
        <title>Horizontal gene cluster transfer increased hallucinogenic mushroom diversity.</title>
        <authorList>
            <person name="Reynolds H.T."/>
            <person name="Vijayakumar V."/>
            <person name="Gluck-Thaler E."/>
            <person name="Korotkin H.B."/>
            <person name="Matheny P.B."/>
            <person name="Slot J.C."/>
        </authorList>
    </citation>
    <scope>NUCLEOTIDE SEQUENCE [LARGE SCALE GENOMIC DNA]</scope>
    <source>
        <strain evidence="2 3">SRW20</strain>
    </source>
</reference>
<feature type="region of interest" description="Disordered" evidence="1">
    <location>
        <begin position="1"/>
        <end position="25"/>
    </location>
</feature>
<dbReference type="EMBL" id="NHYE01001112">
    <property type="protein sequence ID" value="PPQ98342.1"/>
    <property type="molecule type" value="Genomic_DNA"/>
</dbReference>
<dbReference type="STRING" id="231916.A0A409Y5N8"/>
<evidence type="ECO:0000313" key="2">
    <source>
        <dbReference type="EMBL" id="PPQ98342.1"/>
    </source>
</evidence>
<gene>
    <name evidence="2" type="ORF">CVT26_013598</name>
</gene>
<evidence type="ECO:0000313" key="3">
    <source>
        <dbReference type="Proteomes" id="UP000284706"/>
    </source>
</evidence>
<protein>
    <submittedName>
        <fullName evidence="2">Uncharacterized protein</fullName>
    </submittedName>
</protein>
<sequence>MSEQSLMSSTTLIASTDTITETEHPQDHTRLKTAWDAMLDTRFLSPSLLSVLPFYLTSSEFVNTKVQSPLVISLPPNSGNVPTLKTYRSMGSIRGRPDRSLADTLLEFPLPFPSLPTTTKTDGFTFWSSVFNVHHQPSTHGRGSMHLAKTVNTIRGCKDAIWEEYKKLYSNDALSILSRTAPEEEEDYRSQPMKHVVRRAFEVDWRNWDLDMIDRMGLQTVLSNQLGWTPAIPDSDKDGPDWRVWRDKLDPKPDSEDGGHLITGFNPDDLCRSLRVFTGSKPLASL</sequence>
<organism evidence="2 3">
    <name type="scientific">Gymnopilus dilepis</name>
    <dbReference type="NCBI Taxonomy" id="231916"/>
    <lineage>
        <taxon>Eukaryota</taxon>
        <taxon>Fungi</taxon>
        <taxon>Dikarya</taxon>
        <taxon>Basidiomycota</taxon>
        <taxon>Agaricomycotina</taxon>
        <taxon>Agaricomycetes</taxon>
        <taxon>Agaricomycetidae</taxon>
        <taxon>Agaricales</taxon>
        <taxon>Agaricineae</taxon>
        <taxon>Hymenogastraceae</taxon>
        <taxon>Gymnopilus</taxon>
    </lineage>
</organism>
<proteinExistence type="predicted"/>
<dbReference type="InParanoid" id="A0A409Y5N8"/>
<dbReference type="OrthoDB" id="2013972at2759"/>
<dbReference type="Proteomes" id="UP000284706">
    <property type="component" value="Unassembled WGS sequence"/>
</dbReference>
<keyword evidence="3" id="KW-1185">Reference proteome</keyword>
<evidence type="ECO:0000256" key="1">
    <source>
        <dbReference type="SAM" id="MobiDB-lite"/>
    </source>
</evidence>
<dbReference type="AlphaFoldDB" id="A0A409Y5N8"/>
<accession>A0A409Y5N8</accession>